<organism evidence="1 2">
    <name type="scientific">Synechococcus phage S-CBP42</name>
    <dbReference type="NCBI Taxonomy" id="461711"/>
    <lineage>
        <taxon>Viruses</taxon>
        <taxon>Duplodnaviria</taxon>
        <taxon>Heunggongvirae</taxon>
        <taxon>Uroviricota</taxon>
        <taxon>Caudoviricetes</taxon>
        <taxon>Autographivirales</taxon>
        <taxon>Aegirvirus</taxon>
        <taxon>Aegirvirus SCBP42</taxon>
    </lineage>
</organism>
<dbReference type="OrthoDB" id="21408at10239"/>
<dbReference type="Gene3D" id="3.40.30.10">
    <property type="entry name" value="Glutaredoxin"/>
    <property type="match status" value="1"/>
</dbReference>
<accession>A0A096VKW8</accession>
<dbReference type="GeneID" id="26646407"/>
<keyword evidence="2" id="KW-1185">Reference proteome</keyword>
<name>A0A096VKW8_9CAUD</name>
<evidence type="ECO:0000313" key="2">
    <source>
        <dbReference type="Proteomes" id="UP000030042"/>
    </source>
</evidence>
<dbReference type="KEGG" id="vg:26646407"/>
<proteinExistence type="predicted"/>
<dbReference type="Proteomes" id="UP000030042">
    <property type="component" value="Segment"/>
</dbReference>
<evidence type="ECO:0000313" key="1">
    <source>
        <dbReference type="EMBL" id="AGK86701.1"/>
    </source>
</evidence>
<gene>
    <name evidence="1" type="ORF">S-CBP42_0050</name>
</gene>
<reference evidence="1 2" key="2">
    <citation type="journal article" date="2015" name="PLoS ONE">
        <title>Comparative Genomic and Phylogenomic Analyses Reveal a Conserved Core Genome Shared by Estuarine and Oceanic Cyanopodoviruses.</title>
        <authorList>
            <person name="Huang S."/>
            <person name="Zhang S."/>
            <person name="Jiao N."/>
            <person name="Chen F."/>
        </authorList>
    </citation>
    <scope>NUCLEOTIDE SEQUENCE [LARGE SCALE GENOMIC DNA]</scope>
</reference>
<evidence type="ECO:0008006" key="3">
    <source>
        <dbReference type="Google" id="ProtNLM"/>
    </source>
</evidence>
<reference evidence="2" key="1">
    <citation type="submission" date="2012-12" db="EMBL/GenBank/DDBJ databases">
        <title>Genomics of marine cyanopodoviruses.</title>
        <authorList>
            <person name="Huang S."/>
            <person name="Chen F."/>
        </authorList>
    </citation>
    <scope>NUCLEOTIDE SEQUENCE [LARGE SCALE GENOMIC DNA]</scope>
</reference>
<dbReference type="SUPFAM" id="SSF52833">
    <property type="entry name" value="Thioredoxin-like"/>
    <property type="match status" value="1"/>
</dbReference>
<dbReference type="EMBL" id="KC310805">
    <property type="protein sequence ID" value="AGK86701.1"/>
    <property type="molecule type" value="Genomic_DNA"/>
</dbReference>
<dbReference type="RefSeq" id="YP_009220234.1">
    <property type="nucleotide sequence ID" value="NC_029031.1"/>
</dbReference>
<dbReference type="InterPro" id="IPR036249">
    <property type="entry name" value="Thioredoxin-like_sf"/>
</dbReference>
<protein>
    <recommendedName>
        <fullName evidence="3">Thioredoxin</fullName>
    </recommendedName>
</protein>
<sequence>MTSKPRKLVFFKKAECQPCEIAYARLQLVLAHHPEFHKYIAVLQKENHSALVAAYELTLFPTVLITDGQGVEISRRVGVNQLPALWWEEAFKWIKEEEAGE</sequence>